<name>A0ABP7IAF1_9ACTN</name>
<evidence type="ECO:0000259" key="2">
    <source>
        <dbReference type="Pfam" id="PF00144"/>
    </source>
</evidence>
<dbReference type="Gene3D" id="3.40.710.10">
    <property type="entry name" value="DD-peptidase/beta-lactamase superfamily"/>
    <property type="match status" value="1"/>
</dbReference>
<dbReference type="Pfam" id="PF00144">
    <property type="entry name" value="Beta-lactamase"/>
    <property type="match status" value="1"/>
</dbReference>
<dbReference type="PANTHER" id="PTHR46825">
    <property type="entry name" value="D-ALANYL-D-ALANINE-CARBOXYPEPTIDASE/ENDOPEPTIDASE AMPH"/>
    <property type="match status" value="1"/>
</dbReference>
<feature type="signal peptide" evidence="1">
    <location>
        <begin position="1"/>
        <end position="25"/>
    </location>
</feature>
<dbReference type="InterPro" id="IPR050491">
    <property type="entry name" value="AmpC-like"/>
</dbReference>
<keyword evidence="4" id="KW-1185">Reference proteome</keyword>
<protein>
    <submittedName>
        <fullName evidence="3">Serine hydrolase domain-containing protein</fullName>
    </submittedName>
</protein>
<comment type="caution">
    <text evidence="3">The sequence shown here is derived from an EMBL/GenBank/DDBJ whole genome shotgun (WGS) entry which is preliminary data.</text>
</comment>
<dbReference type="SUPFAM" id="SSF56601">
    <property type="entry name" value="beta-lactamase/transpeptidase-like"/>
    <property type="match status" value="1"/>
</dbReference>
<evidence type="ECO:0000313" key="3">
    <source>
        <dbReference type="EMBL" id="GAA3813658.1"/>
    </source>
</evidence>
<dbReference type="GO" id="GO:0016787">
    <property type="term" value="F:hydrolase activity"/>
    <property type="evidence" value="ECO:0007669"/>
    <property type="project" value="UniProtKB-KW"/>
</dbReference>
<gene>
    <name evidence="3" type="ORF">GCM10022226_38030</name>
</gene>
<evidence type="ECO:0000256" key="1">
    <source>
        <dbReference type="SAM" id="SignalP"/>
    </source>
</evidence>
<feature type="domain" description="Beta-lactamase-related" evidence="2">
    <location>
        <begin position="68"/>
        <end position="353"/>
    </location>
</feature>
<dbReference type="RefSeq" id="WP_344941386.1">
    <property type="nucleotide sequence ID" value="NZ_BAAAZR010000008.1"/>
</dbReference>
<sequence>MAFARLSVRRLVTAFGIGTMLLTWASVTTPATAQTISAPAGASLDRTALNGTLHAIHEAGMYGTYSSVRDARAKWQGAAGVADVRTGKPVHPGMLHRVGSISKTFTAVAVLQQVARGRVELDAPIGRYLPDLVTGARGQAITVRMLLNHTSGLGDHIVGAFPSLLQGSTASLDDNRFRTFQPEELVRLGLAAPAAGEPGQRWSYSNTNYVIAGLLLKKVTGTDAETYITRNVIRKAGLKDTSFPRTPFIPGPHSRAYESFYGLIDPPRDYSVYNMSWIYTAGAVVSTMNDLNTFYRALLGGELLDAQRFAEMVRTVPVTDERGNVLFNYGLGIYAQDLPCGRFWGHDGAVFGSGTISLSSPDGKRQLSIGINLMKYQTVDENGAIQVHPIDIALSTHLLQALCGSQAAAPNALTEPSVPLFLTEPLWPKIK</sequence>
<organism evidence="3 4">
    <name type="scientific">Sphaerisporangium flaviroseum</name>
    <dbReference type="NCBI Taxonomy" id="509199"/>
    <lineage>
        <taxon>Bacteria</taxon>
        <taxon>Bacillati</taxon>
        <taxon>Actinomycetota</taxon>
        <taxon>Actinomycetes</taxon>
        <taxon>Streptosporangiales</taxon>
        <taxon>Streptosporangiaceae</taxon>
        <taxon>Sphaerisporangium</taxon>
    </lineage>
</organism>
<feature type="chain" id="PRO_5047481945" evidence="1">
    <location>
        <begin position="26"/>
        <end position="431"/>
    </location>
</feature>
<dbReference type="EMBL" id="BAAAZR010000008">
    <property type="protein sequence ID" value="GAA3813658.1"/>
    <property type="molecule type" value="Genomic_DNA"/>
</dbReference>
<proteinExistence type="predicted"/>
<reference evidence="4" key="1">
    <citation type="journal article" date="2019" name="Int. J. Syst. Evol. Microbiol.">
        <title>The Global Catalogue of Microorganisms (GCM) 10K type strain sequencing project: providing services to taxonomists for standard genome sequencing and annotation.</title>
        <authorList>
            <consortium name="The Broad Institute Genomics Platform"/>
            <consortium name="The Broad Institute Genome Sequencing Center for Infectious Disease"/>
            <person name="Wu L."/>
            <person name="Ma J."/>
        </authorList>
    </citation>
    <scope>NUCLEOTIDE SEQUENCE [LARGE SCALE GENOMIC DNA]</scope>
    <source>
        <strain evidence="4">JCM 16908</strain>
    </source>
</reference>
<evidence type="ECO:0000313" key="4">
    <source>
        <dbReference type="Proteomes" id="UP001500888"/>
    </source>
</evidence>
<dbReference type="InterPro" id="IPR001466">
    <property type="entry name" value="Beta-lactam-related"/>
</dbReference>
<keyword evidence="1" id="KW-0732">Signal</keyword>
<accession>A0ABP7IAF1</accession>
<dbReference type="PANTHER" id="PTHR46825:SF7">
    <property type="entry name" value="D-ALANYL-D-ALANINE CARBOXYPEPTIDASE"/>
    <property type="match status" value="1"/>
</dbReference>
<dbReference type="InterPro" id="IPR012338">
    <property type="entry name" value="Beta-lactam/transpept-like"/>
</dbReference>
<keyword evidence="3" id="KW-0378">Hydrolase</keyword>
<dbReference type="Proteomes" id="UP001500888">
    <property type="component" value="Unassembled WGS sequence"/>
</dbReference>